<sequence>MNGKPVKIRSIKDAIRLGIGYVPEDRLTEGLFLPQSIKDNITIAKLDLLSKKIFGVIDTVKIDEQSAHWIKTLGIKTNNDQNPVQTLSGGNQQKVVLAKWLALNLHILLLNCPTAGVDIGAKYDIHTFIRQMADDGLSVIVISDDLPEVIALCDRVLIMKAGAITAEYTTENMSERELSQVTMHDEVF</sequence>
<keyword evidence="8" id="KW-0472">Membrane</keyword>
<dbReference type="InterPro" id="IPR017871">
    <property type="entry name" value="ABC_transporter-like_CS"/>
</dbReference>
<keyword evidence="4" id="KW-0677">Repeat</keyword>
<gene>
    <name evidence="10" type="ORF">FUT82_16865</name>
</gene>
<evidence type="ECO:0000256" key="1">
    <source>
        <dbReference type="ARBA" id="ARBA00022448"/>
    </source>
</evidence>
<keyword evidence="6 10" id="KW-0067">ATP-binding</keyword>
<evidence type="ECO:0000313" key="10">
    <source>
        <dbReference type="EMBL" id="QEJ99497.1"/>
    </source>
</evidence>
<name>A0AAE6M9M4_TREPH</name>
<dbReference type="InterPro" id="IPR003439">
    <property type="entry name" value="ABC_transporter-like_ATP-bd"/>
</dbReference>
<evidence type="ECO:0000259" key="9">
    <source>
        <dbReference type="Pfam" id="PF00005"/>
    </source>
</evidence>
<dbReference type="GO" id="GO:0005524">
    <property type="term" value="F:ATP binding"/>
    <property type="evidence" value="ECO:0007669"/>
    <property type="project" value="UniProtKB-KW"/>
</dbReference>
<feature type="domain" description="ABC transporter" evidence="9">
    <location>
        <begin position="4"/>
        <end position="114"/>
    </location>
</feature>
<evidence type="ECO:0000256" key="6">
    <source>
        <dbReference type="ARBA" id="ARBA00022840"/>
    </source>
</evidence>
<evidence type="ECO:0000313" key="11">
    <source>
        <dbReference type="Proteomes" id="UP000323594"/>
    </source>
</evidence>
<dbReference type="InterPro" id="IPR050107">
    <property type="entry name" value="ABC_carbohydrate_import_ATPase"/>
</dbReference>
<dbReference type="Proteomes" id="UP000323594">
    <property type="component" value="Chromosome"/>
</dbReference>
<keyword evidence="7" id="KW-1278">Translocase</keyword>
<protein>
    <submittedName>
        <fullName evidence="10">Sugar ABC transporter ATP-binding protein</fullName>
    </submittedName>
</protein>
<dbReference type="RefSeq" id="WP_148879387.1">
    <property type="nucleotide sequence ID" value="NZ_CP042813.1"/>
</dbReference>
<keyword evidence="1" id="KW-0813">Transport</keyword>
<proteinExistence type="predicted"/>
<dbReference type="InterPro" id="IPR027417">
    <property type="entry name" value="P-loop_NTPase"/>
</dbReference>
<evidence type="ECO:0000256" key="3">
    <source>
        <dbReference type="ARBA" id="ARBA00022597"/>
    </source>
</evidence>
<evidence type="ECO:0000256" key="2">
    <source>
        <dbReference type="ARBA" id="ARBA00022475"/>
    </source>
</evidence>
<dbReference type="EMBL" id="CP042817">
    <property type="protein sequence ID" value="QEJ99497.1"/>
    <property type="molecule type" value="Genomic_DNA"/>
</dbReference>
<evidence type="ECO:0000256" key="8">
    <source>
        <dbReference type="ARBA" id="ARBA00023136"/>
    </source>
</evidence>
<dbReference type="PANTHER" id="PTHR43790:SF1">
    <property type="entry name" value="XYLOSE IMPORT ATP-BINDING PROTEIN XYLG"/>
    <property type="match status" value="1"/>
</dbReference>
<dbReference type="SUPFAM" id="SSF52540">
    <property type="entry name" value="P-loop containing nucleoside triphosphate hydrolases"/>
    <property type="match status" value="1"/>
</dbReference>
<evidence type="ECO:0000256" key="5">
    <source>
        <dbReference type="ARBA" id="ARBA00022741"/>
    </source>
</evidence>
<reference evidence="10 11" key="1">
    <citation type="submission" date="2019-08" db="EMBL/GenBank/DDBJ databases">
        <authorList>
            <person name="Kuhnert P."/>
        </authorList>
    </citation>
    <scope>NUCLEOTIDE SEQUENCE [LARGE SCALE GENOMIC DNA]</scope>
    <source>
        <strain evidence="10 11">B36.5</strain>
    </source>
</reference>
<dbReference type="CDD" id="cd03215">
    <property type="entry name" value="ABC_Carb_Monos_II"/>
    <property type="match status" value="1"/>
</dbReference>
<organism evidence="10 11">
    <name type="scientific">Treponema phagedenis</name>
    <dbReference type="NCBI Taxonomy" id="162"/>
    <lineage>
        <taxon>Bacteria</taxon>
        <taxon>Pseudomonadati</taxon>
        <taxon>Spirochaetota</taxon>
        <taxon>Spirochaetia</taxon>
        <taxon>Spirochaetales</taxon>
        <taxon>Treponemataceae</taxon>
        <taxon>Treponema</taxon>
    </lineage>
</organism>
<dbReference type="GO" id="GO:0016887">
    <property type="term" value="F:ATP hydrolysis activity"/>
    <property type="evidence" value="ECO:0007669"/>
    <property type="project" value="InterPro"/>
</dbReference>
<dbReference type="Gene3D" id="3.40.50.300">
    <property type="entry name" value="P-loop containing nucleotide triphosphate hydrolases"/>
    <property type="match status" value="1"/>
</dbReference>
<dbReference type="PANTHER" id="PTHR43790">
    <property type="entry name" value="CARBOHYDRATE TRANSPORT ATP-BINDING PROTEIN MG119-RELATED"/>
    <property type="match status" value="1"/>
</dbReference>
<dbReference type="PROSITE" id="PS00211">
    <property type="entry name" value="ABC_TRANSPORTER_1"/>
    <property type="match status" value="1"/>
</dbReference>
<dbReference type="Pfam" id="PF00005">
    <property type="entry name" value="ABC_tran"/>
    <property type="match status" value="1"/>
</dbReference>
<evidence type="ECO:0000256" key="4">
    <source>
        <dbReference type="ARBA" id="ARBA00022737"/>
    </source>
</evidence>
<keyword evidence="2" id="KW-1003">Cell membrane</keyword>
<evidence type="ECO:0000256" key="7">
    <source>
        <dbReference type="ARBA" id="ARBA00022967"/>
    </source>
</evidence>
<accession>A0AAE6M9M4</accession>
<dbReference type="AlphaFoldDB" id="A0AAE6M9M4"/>
<keyword evidence="3" id="KW-0762">Sugar transport</keyword>
<keyword evidence="5" id="KW-0547">Nucleotide-binding</keyword>